<dbReference type="InterPro" id="IPR006016">
    <property type="entry name" value="UspA"/>
</dbReference>
<dbReference type="SUPFAM" id="SSF52402">
    <property type="entry name" value="Adenine nucleotide alpha hydrolases-like"/>
    <property type="match status" value="2"/>
</dbReference>
<evidence type="ECO:0000313" key="3">
    <source>
        <dbReference type="EMBL" id="SFN99120.1"/>
    </source>
</evidence>
<sequence>MIKILFPTDYSATADNAFIYAMQICKNYNGELFVLHSYTSKSSYKNVGQGNPLAASDLFKDQINKMHRLAAENNLGQVPLNFFMEEGELVQSILDIVSKQDISLIVMGTTGNSGVENKILGSTTVGVINNVDIPVLSIPHLCKFQEIDAVGFTTVYDEEDALVLRKMIPYVKLANADIYCIHVNKGKEAKTQEEVVRWKLQFKQDPVYFVEKNQDDIIKAVFNFIDQYSIDMLSCITRNKSLFQRVFEGSIAEKLSYHKRIPLLTFHENMFK</sequence>
<dbReference type="CDD" id="cd00293">
    <property type="entry name" value="USP-like"/>
    <property type="match status" value="1"/>
</dbReference>
<evidence type="ECO:0000256" key="1">
    <source>
        <dbReference type="ARBA" id="ARBA00008791"/>
    </source>
</evidence>
<dbReference type="EMBL" id="FOVI01000016">
    <property type="protein sequence ID" value="SFN99120.1"/>
    <property type="molecule type" value="Genomic_DNA"/>
</dbReference>
<dbReference type="AlphaFoldDB" id="A0A1I5DIX8"/>
<evidence type="ECO:0000259" key="2">
    <source>
        <dbReference type="Pfam" id="PF00582"/>
    </source>
</evidence>
<dbReference type="PANTHER" id="PTHR46268:SF6">
    <property type="entry name" value="UNIVERSAL STRESS PROTEIN UP12"/>
    <property type="match status" value="1"/>
</dbReference>
<comment type="similarity">
    <text evidence="1">Belongs to the universal stress protein A family.</text>
</comment>
<dbReference type="STRING" id="913024.SAMN05421741_11616"/>
<dbReference type="InterPro" id="IPR014729">
    <property type="entry name" value="Rossmann-like_a/b/a_fold"/>
</dbReference>
<gene>
    <name evidence="3" type="ORF">SAMN05421741_11616</name>
</gene>
<name>A0A1I5DIX8_9FLAO</name>
<dbReference type="RefSeq" id="WP_091524183.1">
    <property type="nucleotide sequence ID" value="NZ_FOVI01000016.1"/>
</dbReference>
<dbReference type="PANTHER" id="PTHR46268">
    <property type="entry name" value="STRESS RESPONSE PROTEIN NHAX"/>
    <property type="match status" value="1"/>
</dbReference>
<dbReference type="Proteomes" id="UP000199036">
    <property type="component" value="Unassembled WGS sequence"/>
</dbReference>
<protein>
    <submittedName>
        <fullName evidence="3">Nucleotide-binding universal stress protein, UspA family</fullName>
    </submittedName>
</protein>
<dbReference type="InterPro" id="IPR006015">
    <property type="entry name" value="Universal_stress_UspA"/>
</dbReference>
<dbReference type="Pfam" id="PF00582">
    <property type="entry name" value="Usp"/>
    <property type="match status" value="1"/>
</dbReference>
<dbReference type="PRINTS" id="PR01438">
    <property type="entry name" value="UNVRSLSTRESS"/>
</dbReference>
<evidence type="ECO:0000313" key="4">
    <source>
        <dbReference type="Proteomes" id="UP000199036"/>
    </source>
</evidence>
<feature type="domain" description="UspA" evidence="2">
    <location>
        <begin position="3"/>
        <end position="138"/>
    </location>
</feature>
<proteinExistence type="inferred from homology"/>
<dbReference type="Gene3D" id="3.40.50.620">
    <property type="entry name" value="HUPs"/>
    <property type="match status" value="2"/>
</dbReference>
<dbReference type="OrthoDB" id="9788959at2"/>
<organism evidence="3 4">
    <name type="scientific">Paenimyroides ummariense</name>
    <dbReference type="NCBI Taxonomy" id="913024"/>
    <lineage>
        <taxon>Bacteria</taxon>
        <taxon>Pseudomonadati</taxon>
        <taxon>Bacteroidota</taxon>
        <taxon>Flavobacteriia</taxon>
        <taxon>Flavobacteriales</taxon>
        <taxon>Flavobacteriaceae</taxon>
        <taxon>Paenimyroides</taxon>
    </lineage>
</organism>
<keyword evidence="4" id="KW-1185">Reference proteome</keyword>
<accession>A0A1I5DIX8</accession>
<reference evidence="4" key="1">
    <citation type="submission" date="2016-10" db="EMBL/GenBank/DDBJ databases">
        <authorList>
            <person name="Varghese N."/>
            <person name="Submissions S."/>
        </authorList>
    </citation>
    <scope>NUCLEOTIDE SEQUENCE [LARGE SCALE GENOMIC DNA]</scope>
    <source>
        <strain evidence="4">DS-12</strain>
    </source>
</reference>